<evidence type="ECO:0000256" key="6">
    <source>
        <dbReference type="SAM" id="Phobius"/>
    </source>
</evidence>
<feature type="domain" description="Translocation and assembly module TamB C-terminal" evidence="7">
    <location>
        <begin position="1177"/>
        <end position="1636"/>
    </location>
</feature>
<evidence type="ECO:0000256" key="2">
    <source>
        <dbReference type="ARBA" id="ARBA00022692"/>
    </source>
</evidence>
<dbReference type="Proteomes" id="UP000184474">
    <property type="component" value="Unassembled WGS sequence"/>
</dbReference>
<evidence type="ECO:0000256" key="1">
    <source>
        <dbReference type="ARBA" id="ARBA00004167"/>
    </source>
</evidence>
<proteinExistence type="predicted"/>
<dbReference type="EMBL" id="FRAA01000003">
    <property type="protein sequence ID" value="SHK15928.1"/>
    <property type="molecule type" value="Genomic_DNA"/>
</dbReference>
<dbReference type="GO" id="GO:0005886">
    <property type="term" value="C:plasma membrane"/>
    <property type="evidence" value="ECO:0007669"/>
    <property type="project" value="InterPro"/>
</dbReference>
<evidence type="ECO:0000256" key="3">
    <source>
        <dbReference type="ARBA" id="ARBA00022989"/>
    </source>
</evidence>
<keyword evidence="3 6" id="KW-1133">Transmembrane helix</keyword>
<accession>A0A1M6Q6Y8</accession>
<evidence type="ECO:0000256" key="4">
    <source>
        <dbReference type="ARBA" id="ARBA00023136"/>
    </source>
</evidence>
<reference evidence="9" key="1">
    <citation type="submission" date="2016-11" db="EMBL/GenBank/DDBJ databases">
        <authorList>
            <person name="Varghese N."/>
            <person name="Submissions S."/>
        </authorList>
    </citation>
    <scope>NUCLEOTIDE SEQUENCE [LARGE SCALE GENOMIC DNA]</scope>
    <source>
        <strain evidence="9">DSM 26134</strain>
    </source>
</reference>
<keyword evidence="2 6" id="KW-0812">Transmembrane</keyword>
<feature type="region of interest" description="Disordered" evidence="5">
    <location>
        <begin position="1653"/>
        <end position="1675"/>
    </location>
</feature>
<evidence type="ECO:0000313" key="8">
    <source>
        <dbReference type="EMBL" id="SHK15928.1"/>
    </source>
</evidence>
<name>A0A1M6Q6Y8_REIAG</name>
<dbReference type="InterPro" id="IPR007452">
    <property type="entry name" value="TamB_C"/>
</dbReference>
<evidence type="ECO:0000313" key="9">
    <source>
        <dbReference type="Proteomes" id="UP000184474"/>
    </source>
</evidence>
<evidence type="ECO:0000256" key="5">
    <source>
        <dbReference type="SAM" id="MobiDB-lite"/>
    </source>
</evidence>
<protein>
    <recommendedName>
        <fullName evidence="7">Translocation and assembly module TamB C-terminal domain-containing protein</fullName>
    </recommendedName>
</protein>
<feature type="transmembrane region" description="Helical" evidence="6">
    <location>
        <begin position="12"/>
        <end position="35"/>
    </location>
</feature>
<dbReference type="STRING" id="156994.SAMN04488028_103194"/>
<comment type="subcellular location">
    <subcellularLocation>
        <location evidence="1">Membrane</location>
        <topology evidence="1">Single-pass membrane protein</topology>
    </subcellularLocation>
</comment>
<sequence>MSIGKNYKILKGIGWAISGIFILFVGIVLLIRSAWGQGLIVTKALDFVAQKTDTRVELDRLFITFTGNVYLEGLYVEDQQQDTLLYSDNLEVSVALLPILMDRTIDVDKVSWSGLTARVQRADSTGAFNFDFLIDAFASQDTTQTDPPSEPYQFAIGVIAFRDFDLLYDDQYAGMYSTLQLGELRLDVDRMDLDTLTFEVDELNIAHTQVVYEQTKATAEKGSSSSDDASALPFFRVGDLELEDVTVRYAARPDTMSLDAVIGYLLLEDPVLDLTQQYIQGKKLQLDDSDIAWHSMAMEEQVSDTLTQSSASFEWPDWQVQVDDISLERNHLSYTTGSNTPTVGAFNPQAMDYRGLTLLAEDISLQDQQAHLMLNQLTFAEASGFTLSELAFELTVDEQSAALTDFVLATAQNKLKADIHAEYASIDQLIQNPKQTKVALQLNDMALQMQEAYIFAPDLAQNATVAVFGEEVLSGRIDLEASQAAVTLRHTELHWGDQTHITLDGEILNPLDSNLLSFDMQTVKLRTRRADVDRLLGAQASGIQYPDSIRVTAAVVGDLSQVKVNTAVNTTDGDVRLDGRFSKKKMMSFDADLAVDQLAMGKWLQNPALGEMSFTATAKGKGNDLQSLNADLKTHFTAFQIKEKDYSDLTLKGEMKNGRATVDLIIDDENIKLALNGQLHLIEERKEIQLALDLKGIDLYALGLTQDDIRARMKLELSAVLDSADSRLHAVISEGQVVYDKEPYSLGAFSVDGLRDEDSTKLEISSQVLNAKLLSNAAPEVMIAAIERHLSSYLEDTTERNMDSPVGMTLDMTITETPMLLEVVLADLEELDPVNLHVDFSEEKRLLDLQFSAPYTQYNGTVVDSLEMHVHADSAQLAFDMGWYEIAMDPVLIERTRLSGTVAEDQLVFDLDAYRGEDVLVHVQSDVHSIGDTIVYHMRPEGLVLNGQSWQVDPDNEIKLAQSFVNFSDFVLSYQQQRVELDCGFAQVDEPHIGLRLANFSIGSVTSYLSGGEPLADGVMGGDVVLVNPFADKALLADLTVKNLQAMGAQLGTLTLYGESKTAKNYDFDLGLKGEYIDLGLKGDYHASADRAAMNLDLDLRQFQAHLLDSLSGGQLSDASGVITGKAKVSGTTLKPEYKGNLAFDQVGFRVDALDAKFMLAEEQISFDTKQVILNQFTVLDEKQNSIEIDGLINTVDRLNPKFDIRLQAKNFHALNSDKNDQELFYGKVNLDADMKVGGDLKIPIIRGKININEGTNLTVVIPESEVEVKERDGVVLFVNKQNPDDILTRGNEEELSAMTLKGYDVNATVSINEKSTFKIVVNENTNDNLEISGKGDFNLGLEPNGRTSFNGRYEISKGHYKASLYNLVTKEFDIASGSRIVWKGDPLDADVDVRAIYKVTTSAAPLMANKTSGLTSDAASIYNRRLPFLVYLNVKDQLLKPQISFELDMKPEDQSTLGGEVYGQIKQLNEQEEELNKQVFSLLVLDRFFPQAGSDGSSGGTAAIARDNVSKVLSSQLNQVSDKVTGNSGLELNFNVDSYTYDQGEGAETRTQLGIDARKKFADDRVIVKVGSDVNIQGKEQEGQGSPLIGDASVEYLLTKNGRYRVKGFGKDEFDTVIDGQYFVTGIAFIYNREFNEFSDLWKRAAKEEGIDLDSKKQKSSKKEEQQTKTDKKK</sequence>
<gene>
    <name evidence="8" type="ORF">SAMN04488028_103194</name>
</gene>
<evidence type="ECO:0000259" key="7">
    <source>
        <dbReference type="Pfam" id="PF04357"/>
    </source>
</evidence>
<organism evidence="8 9">
    <name type="scientific">Reichenbachiella agariperforans</name>
    <dbReference type="NCBI Taxonomy" id="156994"/>
    <lineage>
        <taxon>Bacteria</taxon>
        <taxon>Pseudomonadati</taxon>
        <taxon>Bacteroidota</taxon>
        <taxon>Cytophagia</taxon>
        <taxon>Cytophagales</taxon>
        <taxon>Reichenbachiellaceae</taxon>
        <taxon>Reichenbachiella</taxon>
    </lineage>
</organism>
<keyword evidence="9" id="KW-1185">Reference proteome</keyword>
<dbReference type="Pfam" id="PF04357">
    <property type="entry name" value="TamB"/>
    <property type="match status" value="1"/>
</dbReference>
<dbReference type="GO" id="GO:0009306">
    <property type="term" value="P:protein secretion"/>
    <property type="evidence" value="ECO:0007669"/>
    <property type="project" value="InterPro"/>
</dbReference>
<keyword evidence="4 6" id="KW-0472">Membrane</keyword>
<dbReference type="RefSeq" id="WP_073122190.1">
    <property type="nucleotide sequence ID" value="NZ_FRAA01000003.1"/>
</dbReference>